<dbReference type="Proteomes" id="UP001059859">
    <property type="component" value="Chromosome"/>
</dbReference>
<evidence type="ECO:0000256" key="1">
    <source>
        <dbReference type="SAM" id="MobiDB-lite"/>
    </source>
</evidence>
<keyword evidence="4" id="KW-1185">Reference proteome</keyword>
<feature type="compositionally biased region" description="Low complexity" evidence="1">
    <location>
        <begin position="19"/>
        <end position="28"/>
    </location>
</feature>
<evidence type="ECO:0000313" key="3">
    <source>
        <dbReference type="EMBL" id="UWX96631.1"/>
    </source>
</evidence>
<feature type="region of interest" description="Disordered" evidence="1">
    <location>
        <begin position="1"/>
        <end position="28"/>
    </location>
</feature>
<dbReference type="InterPro" id="IPR010852">
    <property type="entry name" value="ABATE"/>
</dbReference>
<dbReference type="RefSeq" id="WP_260651929.1">
    <property type="nucleotide sequence ID" value="NZ_CP104275.1"/>
</dbReference>
<dbReference type="InterPro" id="IPR021005">
    <property type="entry name" value="Znf_CGNR"/>
</dbReference>
<proteinExistence type="predicted"/>
<feature type="domain" description="Zinc finger CGNR" evidence="2">
    <location>
        <begin position="192"/>
        <end position="234"/>
    </location>
</feature>
<dbReference type="InterPro" id="IPR023286">
    <property type="entry name" value="ABATE_dom_sf"/>
</dbReference>
<organism evidence="3 4">
    <name type="scientific">Arthrobacter zhaoxinii</name>
    <dbReference type="NCBI Taxonomy" id="2964616"/>
    <lineage>
        <taxon>Bacteria</taxon>
        <taxon>Bacillati</taxon>
        <taxon>Actinomycetota</taxon>
        <taxon>Actinomycetes</taxon>
        <taxon>Micrococcales</taxon>
        <taxon>Micrococcaceae</taxon>
        <taxon>Arthrobacter</taxon>
    </lineage>
</organism>
<dbReference type="SUPFAM" id="SSF160904">
    <property type="entry name" value="Jann2411-like"/>
    <property type="match status" value="1"/>
</dbReference>
<dbReference type="Pfam" id="PF07336">
    <property type="entry name" value="ABATE"/>
    <property type="match status" value="1"/>
</dbReference>
<dbReference type="Pfam" id="PF11706">
    <property type="entry name" value="zf-CGNR"/>
    <property type="match status" value="1"/>
</dbReference>
<name>A0ABY5YQW3_9MICC</name>
<evidence type="ECO:0000259" key="2">
    <source>
        <dbReference type="Pfam" id="PF11706"/>
    </source>
</evidence>
<dbReference type="Gene3D" id="1.10.3300.10">
    <property type="entry name" value="Jann2411-like domain"/>
    <property type="match status" value="1"/>
</dbReference>
<gene>
    <name evidence="3" type="ORF">N2K95_13400</name>
</gene>
<feature type="compositionally biased region" description="Polar residues" evidence="1">
    <location>
        <begin position="1"/>
        <end position="11"/>
    </location>
</feature>
<protein>
    <submittedName>
        <fullName evidence="3">CGNR zinc finger domain-containing protein</fullName>
    </submittedName>
</protein>
<accession>A0ABY5YQW3</accession>
<dbReference type="EMBL" id="CP104275">
    <property type="protein sequence ID" value="UWX96631.1"/>
    <property type="molecule type" value="Genomic_DNA"/>
</dbReference>
<dbReference type="PANTHER" id="PTHR35525">
    <property type="entry name" value="BLL6575 PROTEIN"/>
    <property type="match status" value="1"/>
</dbReference>
<sequence length="236" mass="24911">MSGNSSEQNVPADSGYPEPGGRAPAPAPLRLLQMFVNTADREAGKDALDSPGGLAAWLSGYGLVGAGTQATDEDLALAIDLREGLRSLFLTHHDGGYSEAAHHDGGDSEAAHHDGGDSEGTHDDGGAPHGAPAPGVVVGLQRLDRALEQLPVRVVLSGGIPRVEPVPRTAVREALARIGAVLVHADPAQLQRLKACRRDVCRWVFFDTSRNRGGTWCAMDICGARTKMQAYRKRNA</sequence>
<feature type="compositionally biased region" description="Basic and acidic residues" evidence="1">
    <location>
        <begin position="98"/>
        <end position="126"/>
    </location>
</feature>
<reference evidence="3" key="1">
    <citation type="submission" date="2022-09" db="EMBL/GenBank/DDBJ databases">
        <title>Novel species in genus Arthrobacter.</title>
        <authorList>
            <person name="Liu Y."/>
        </authorList>
    </citation>
    <scope>NUCLEOTIDE SEQUENCE</scope>
    <source>
        <strain evidence="3">Zg-Y815</strain>
    </source>
</reference>
<feature type="region of interest" description="Disordered" evidence="1">
    <location>
        <begin position="98"/>
        <end position="135"/>
    </location>
</feature>
<evidence type="ECO:0000313" key="4">
    <source>
        <dbReference type="Proteomes" id="UP001059859"/>
    </source>
</evidence>
<dbReference type="PANTHER" id="PTHR35525:SF3">
    <property type="entry name" value="BLL6575 PROTEIN"/>
    <property type="match status" value="1"/>
</dbReference>